<dbReference type="PANTHER" id="PTHR43545:SF4">
    <property type="entry name" value="IRON-SULFUR PROTEIN"/>
    <property type="match status" value="1"/>
</dbReference>
<gene>
    <name evidence="8" type="ORF">SpAn4DRAFT_1877</name>
</gene>
<dbReference type="Gene3D" id="3.30.70.20">
    <property type="match status" value="1"/>
</dbReference>
<keyword evidence="4" id="KW-0677">Repeat</keyword>
<proteinExistence type="predicted"/>
<dbReference type="SUPFAM" id="SSF54862">
    <property type="entry name" value="4Fe-4S ferredoxins"/>
    <property type="match status" value="1"/>
</dbReference>
<dbReference type="InterPro" id="IPR051555">
    <property type="entry name" value="FDH_Electron_Transfer_Unit"/>
</dbReference>
<dbReference type="PANTHER" id="PTHR43545">
    <property type="entry name" value="FORMATE DEHYDROGENASE, NITRATE-INDUCIBLE, IRON-SULFUR SUBUNIT"/>
    <property type="match status" value="1"/>
</dbReference>
<comment type="subcellular location">
    <subcellularLocation>
        <location evidence="1">Cell envelope</location>
    </subcellularLocation>
</comment>
<dbReference type="GO" id="GO:0051539">
    <property type="term" value="F:4 iron, 4 sulfur cluster binding"/>
    <property type="evidence" value="ECO:0007669"/>
    <property type="project" value="UniProtKB-KW"/>
</dbReference>
<evidence type="ECO:0000256" key="2">
    <source>
        <dbReference type="ARBA" id="ARBA00022485"/>
    </source>
</evidence>
<protein>
    <submittedName>
        <fullName evidence="8">Fe-S-cluster-containing hydrogenase components 1</fullName>
    </submittedName>
</protein>
<dbReference type="GO" id="GO:0030313">
    <property type="term" value="C:cell envelope"/>
    <property type="evidence" value="ECO:0007669"/>
    <property type="project" value="UniProtKB-SubCell"/>
</dbReference>
<evidence type="ECO:0000259" key="7">
    <source>
        <dbReference type="PROSITE" id="PS51379"/>
    </source>
</evidence>
<organism evidence="8 9">
    <name type="scientific">Sporomusa ovata</name>
    <dbReference type="NCBI Taxonomy" id="2378"/>
    <lineage>
        <taxon>Bacteria</taxon>
        <taxon>Bacillati</taxon>
        <taxon>Bacillota</taxon>
        <taxon>Negativicutes</taxon>
        <taxon>Selenomonadales</taxon>
        <taxon>Sporomusaceae</taxon>
        <taxon>Sporomusa</taxon>
    </lineage>
</organism>
<evidence type="ECO:0000313" key="8">
    <source>
        <dbReference type="EMBL" id="CQR70899.1"/>
    </source>
</evidence>
<evidence type="ECO:0000256" key="3">
    <source>
        <dbReference type="ARBA" id="ARBA00022723"/>
    </source>
</evidence>
<dbReference type="AlphaFoldDB" id="A0A0U1KUU6"/>
<evidence type="ECO:0000256" key="5">
    <source>
        <dbReference type="ARBA" id="ARBA00023004"/>
    </source>
</evidence>
<dbReference type="Proteomes" id="UP000049855">
    <property type="component" value="Unassembled WGS sequence"/>
</dbReference>
<evidence type="ECO:0000256" key="4">
    <source>
        <dbReference type="ARBA" id="ARBA00022737"/>
    </source>
</evidence>
<keyword evidence="5" id="KW-0408">Iron</keyword>
<dbReference type="GO" id="GO:0046872">
    <property type="term" value="F:metal ion binding"/>
    <property type="evidence" value="ECO:0007669"/>
    <property type="project" value="UniProtKB-KW"/>
</dbReference>
<keyword evidence="3" id="KW-0479">Metal-binding</keyword>
<keyword evidence="6" id="KW-0411">Iron-sulfur</keyword>
<keyword evidence="9" id="KW-1185">Reference proteome</keyword>
<dbReference type="EMBL" id="CTRP01000003">
    <property type="protein sequence ID" value="CQR70899.1"/>
    <property type="molecule type" value="Genomic_DNA"/>
</dbReference>
<dbReference type="PROSITE" id="PS51379">
    <property type="entry name" value="4FE4S_FER_2"/>
    <property type="match status" value="1"/>
</dbReference>
<sequence>MSRNGLLIDYEYCTGCHSCEVACKKELSLPNGKYGIKLAKNGPFKLKDTGDKWELTYVPIPTQLCDLCGDRVAAGKKPSCVHHCQASVIEYGPVEELAAKLNNKGRQVLFVPE</sequence>
<dbReference type="InterPro" id="IPR017896">
    <property type="entry name" value="4Fe4S_Fe-S-bd"/>
</dbReference>
<feature type="domain" description="4Fe-4S ferredoxin-type" evidence="7">
    <location>
        <begin position="4"/>
        <end position="33"/>
    </location>
</feature>
<dbReference type="RefSeq" id="WP_021169615.1">
    <property type="nucleotide sequence ID" value="NZ_CTRP01000003.1"/>
</dbReference>
<accession>A0A0U1KUU6</accession>
<reference evidence="9" key="1">
    <citation type="submission" date="2015-03" db="EMBL/GenBank/DDBJ databases">
        <authorList>
            <person name="Nijsse Bart"/>
        </authorList>
    </citation>
    <scope>NUCLEOTIDE SEQUENCE [LARGE SCALE GENOMIC DNA]</scope>
</reference>
<evidence type="ECO:0000256" key="6">
    <source>
        <dbReference type="ARBA" id="ARBA00023014"/>
    </source>
</evidence>
<evidence type="ECO:0000256" key="1">
    <source>
        <dbReference type="ARBA" id="ARBA00004196"/>
    </source>
</evidence>
<keyword evidence="2" id="KW-0004">4Fe-4S</keyword>
<evidence type="ECO:0000313" key="9">
    <source>
        <dbReference type="Proteomes" id="UP000049855"/>
    </source>
</evidence>
<name>A0A0U1KUU6_9FIRM</name>